<feature type="domain" description="S-Me-THD-like C-terminal" evidence="1">
    <location>
        <begin position="3"/>
        <end position="152"/>
    </location>
</feature>
<comment type="caution">
    <text evidence="2">The sequence shown here is derived from an EMBL/GenBank/DDBJ whole genome shotgun (WGS) entry which is preliminary data.</text>
</comment>
<evidence type="ECO:0000259" key="1">
    <source>
        <dbReference type="Pfam" id="PF20906"/>
    </source>
</evidence>
<evidence type="ECO:0000313" key="2">
    <source>
        <dbReference type="EMBL" id="GAH69874.1"/>
    </source>
</evidence>
<proteinExistence type="predicted"/>
<dbReference type="Gene3D" id="2.40.390.10">
    <property type="entry name" value="CV3147-like"/>
    <property type="match status" value="1"/>
</dbReference>
<gene>
    <name evidence="2" type="ORF">S03H2_54834</name>
</gene>
<dbReference type="Pfam" id="PF20906">
    <property type="entry name" value="S-Me-THD_C"/>
    <property type="match status" value="1"/>
</dbReference>
<reference evidence="2" key="1">
    <citation type="journal article" date="2014" name="Front. Microbiol.">
        <title>High frequency of phylogenetically diverse reductive dehalogenase-homologous genes in deep subseafloor sedimentary metagenomes.</title>
        <authorList>
            <person name="Kawai M."/>
            <person name="Futagami T."/>
            <person name="Toyoda A."/>
            <person name="Takaki Y."/>
            <person name="Nishi S."/>
            <person name="Hori S."/>
            <person name="Arai W."/>
            <person name="Tsubouchi T."/>
            <person name="Morono Y."/>
            <person name="Uchiyama I."/>
            <person name="Ito T."/>
            <person name="Fujiyama A."/>
            <person name="Inagaki F."/>
            <person name="Takami H."/>
        </authorList>
    </citation>
    <scope>NUCLEOTIDE SEQUENCE</scope>
    <source>
        <strain evidence="2">Expedition CK06-06</strain>
    </source>
</reference>
<dbReference type="EMBL" id="BARU01034986">
    <property type="protein sequence ID" value="GAH69874.1"/>
    <property type="molecule type" value="Genomic_DNA"/>
</dbReference>
<dbReference type="InterPro" id="IPR024071">
    <property type="entry name" value="S-Me-THD_C_sf"/>
</dbReference>
<dbReference type="InterPro" id="IPR048350">
    <property type="entry name" value="S-Me-THD-like_C"/>
</dbReference>
<feature type="non-terminal residue" evidence="2">
    <location>
        <position position="1"/>
    </location>
</feature>
<accession>X1IUS1</accession>
<protein>
    <recommendedName>
        <fullName evidence="1">S-Me-THD-like C-terminal domain-containing protein</fullName>
    </recommendedName>
</protein>
<organism evidence="2">
    <name type="scientific">marine sediment metagenome</name>
    <dbReference type="NCBI Taxonomy" id="412755"/>
    <lineage>
        <taxon>unclassified sequences</taxon>
        <taxon>metagenomes</taxon>
        <taxon>ecological metagenomes</taxon>
    </lineage>
</organism>
<sequence length="171" mass="18995">LVTWIVNIATIKKYLVVNSVSKAERIGKAVREARTSGKDAVKEVITITGGKELFRGKIQKIEMRTAEGFDFGKTTIEGIADYKGKTFVIDSKNENMIAWQDEKPVIMVPDLITMMTTGGEPLSNADTKEGMEIAVIGIHAPEPWLRTPDGFNCWKHILIKLGYKGSYISSF</sequence>
<dbReference type="SUPFAM" id="SSF160991">
    <property type="entry name" value="CV3147-like"/>
    <property type="match status" value="1"/>
</dbReference>
<dbReference type="AlphaFoldDB" id="X1IUS1"/>
<name>X1IUS1_9ZZZZ</name>